<dbReference type="InterPro" id="IPR011322">
    <property type="entry name" value="N-reg_PII-like_a/b"/>
</dbReference>
<proteinExistence type="inferred from homology"/>
<dbReference type="GO" id="GO:0030234">
    <property type="term" value="F:enzyme regulator activity"/>
    <property type="evidence" value="ECO:0007669"/>
    <property type="project" value="InterPro"/>
</dbReference>
<reference evidence="9 10" key="1">
    <citation type="submission" date="2020-06" db="EMBL/GenBank/DDBJ databases">
        <title>High-quality draft genome of sulfate reducer Desulfobacter latus type strain AcrS2 isolated from marine sediment.</title>
        <authorList>
            <person name="Hoppe M."/>
            <person name="Larsen C.K."/>
            <person name="Marshall I.P.G."/>
            <person name="Schramm A."/>
            <person name="Marietou A.G."/>
        </authorList>
    </citation>
    <scope>NUCLEOTIDE SEQUENCE [LARGE SCALE GENOMIC DNA]</scope>
    <source>
        <strain evidence="9 10">AcRS2</strain>
    </source>
</reference>
<feature type="modified residue" description="O-UMP-tyrosine" evidence="6">
    <location>
        <position position="51"/>
    </location>
</feature>
<sequence length="112" mass="12457">MKKIEAIIKPFKLDDVKEALSEIGIYGMTVTEVNGYGRQKGHKEIYRGAEYVVDFVPKIKLEIVVTDDRLEETVETIRSATNSGKIGDGKIFVLPVEGAMRVRTGERGDDAI</sequence>
<organism evidence="9 10">
    <name type="scientific">Desulfobacter latus</name>
    <dbReference type="NCBI Taxonomy" id="2292"/>
    <lineage>
        <taxon>Bacteria</taxon>
        <taxon>Pseudomonadati</taxon>
        <taxon>Thermodesulfobacteriota</taxon>
        <taxon>Desulfobacteria</taxon>
        <taxon>Desulfobacterales</taxon>
        <taxon>Desulfobacteraceae</taxon>
        <taxon>Desulfobacter</taxon>
    </lineage>
</organism>
<protein>
    <submittedName>
        <fullName evidence="9">P-II family nitrogen regulator</fullName>
    </submittedName>
</protein>
<dbReference type="InterPro" id="IPR002332">
    <property type="entry name" value="N-reg_PII_urydylation_site"/>
</dbReference>
<comment type="subunit">
    <text evidence="1">Homotrimer.</text>
</comment>
<dbReference type="AlphaFoldDB" id="A0A850SVH3"/>
<keyword evidence="5" id="KW-0804">Transcription</keyword>
<dbReference type="GO" id="GO:0006808">
    <property type="term" value="P:regulation of nitrogen utilization"/>
    <property type="evidence" value="ECO:0007669"/>
    <property type="project" value="InterPro"/>
</dbReference>
<dbReference type="Proteomes" id="UP000553343">
    <property type="component" value="Unassembled WGS sequence"/>
</dbReference>
<dbReference type="PIRSF" id="PIRSF039144">
    <property type="entry name" value="GlnB"/>
    <property type="match status" value="1"/>
</dbReference>
<keyword evidence="3" id="KW-0547">Nucleotide-binding</keyword>
<evidence type="ECO:0000256" key="2">
    <source>
        <dbReference type="ARBA" id="ARBA00022553"/>
    </source>
</evidence>
<evidence type="ECO:0000256" key="4">
    <source>
        <dbReference type="ARBA" id="ARBA00023015"/>
    </source>
</evidence>
<comment type="similarity">
    <text evidence="8">Belongs to the P(II) protein family.</text>
</comment>
<accession>A0A850SVH3</accession>
<dbReference type="PANTHER" id="PTHR30115:SF11">
    <property type="entry name" value="NITROGEN REGULATORY PROTEIN P-II HOMOLOG"/>
    <property type="match status" value="1"/>
</dbReference>
<dbReference type="PRINTS" id="PR00340">
    <property type="entry name" value="PIIGLNB"/>
</dbReference>
<evidence type="ECO:0000313" key="9">
    <source>
        <dbReference type="EMBL" id="NWH03423.1"/>
    </source>
</evidence>
<dbReference type="EMBL" id="JACADJ010000001">
    <property type="protein sequence ID" value="NWH03423.1"/>
    <property type="molecule type" value="Genomic_DNA"/>
</dbReference>
<keyword evidence="2 7" id="KW-0597">Phosphoprotein</keyword>
<dbReference type="RefSeq" id="WP_178364880.1">
    <property type="nucleotide sequence ID" value="NZ_JACADJ010000001.1"/>
</dbReference>
<dbReference type="SMART" id="SM00938">
    <property type="entry name" value="P-II"/>
    <property type="match status" value="1"/>
</dbReference>
<dbReference type="InterPro" id="IPR015867">
    <property type="entry name" value="N-reg_PII/ATP_PRibTrfase_C"/>
</dbReference>
<dbReference type="GO" id="GO:0005829">
    <property type="term" value="C:cytosol"/>
    <property type="evidence" value="ECO:0007669"/>
    <property type="project" value="TreeGrafter"/>
</dbReference>
<dbReference type="FunFam" id="3.30.70.120:FF:000001">
    <property type="entry name" value="Nitrogen regulatory protein P-II"/>
    <property type="match status" value="1"/>
</dbReference>
<dbReference type="PROSITE" id="PS51343">
    <property type="entry name" value="PII_GLNB_DOM"/>
    <property type="match status" value="1"/>
</dbReference>
<keyword evidence="10" id="KW-1185">Reference proteome</keyword>
<dbReference type="PROSITE" id="PS00638">
    <property type="entry name" value="PII_GLNB_CTER"/>
    <property type="match status" value="1"/>
</dbReference>
<dbReference type="PROSITE" id="PS00496">
    <property type="entry name" value="PII_GLNB_UMP"/>
    <property type="match status" value="1"/>
</dbReference>
<keyword evidence="4" id="KW-0805">Transcription regulation</keyword>
<evidence type="ECO:0000256" key="6">
    <source>
        <dbReference type="PIRSR" id="PIRSR039144-50"/>
    </source>
</evidence>
<dbReference type="PANTHER" id="PTHR30115">
    <property type="entry name" value="NITROGEN REGULATORY PROTEIN P-II"/>
    <property type="match status" value="1"/>
</dbReference>
<dbReference type="SUPFAM" id="SSF54913">
    <property type="entry name" value="GlnB-like"/>
    <property type="match status" value="1"/>
</dbReference>
<dbReference type="InterPro" id="IPR002187">
    <property type="entry name" value="N-reg_PII"/>
</dbReference>
<dbReference type="InterPro" id="IPR017918">
    <property type="entry name" value="N-reg_PII_CS"/>
</dbReference>
<comment type="caution">
    <text evidence="9">The sequence shown here is derived from an EMBL/GenBank/DDBJ whole genome shotgun (WGS) entry which is preliminary data.</text>
</comment>
<evidence type="ECO:0000256" key="7">
    <source>
        <dbReference type="PIRSR" id="PIRSR602187-50"/>
    </source>
</evidence>
<evidence type="ECO:0000256" key="3">
    <source>
        <dbReference type="ARBA" id="ARBA00022741"/>
    </source>
</evidence>
<dbReference type="GO" id="GO:0005524">
    <property type="term" value="F:ATP binding"/>
    <property type="evidence" value="ECO:0007669"/>
    <property type="project" value="TreeGrafter"/>
</dbReference>
<name>A0A850SVH3_9BACT</name>
<evidence type="ECO:0000256" key="5">
    <source>
        <dbReference type="ARBA" id="ARBA00023163"/>
    </source>
</evidence>
<evidence type="ECO:0000256" key="1">
    <source>
        <dbReference type="ARBA" id="ARBA00011233"/>
    </source>
</evidence>
<evidence type="ECO:0000256" key="8">
    <source>
        <dbReference type="RuleBase" id="RU003936"/>
    </source>
</evidence>
<dbReference type="Pfam" id="PF00543">
    <property type="entry name" value="P-II"/>
    <property type="match status" value="1"/>
</dbReference>
<gene>
    <name evidence="9" type="ORF">HXW94_00155</name>
</gene>
<dbReference type="Gene3D" id="3.30.70.120">
    <property type="match status" value="1"/>
</dbReference>
<evidence type="ECO:0000313" key="10">
    <source>
        <dbReference type="Proteomes" id="UP000553343"/>
    </source>
</evidence>